<gene>
    <name evidence="4" type="ORF">FisN_8Hh121</name>
</gene>
<name>A0A1Z5JXZ6_FISSO</name>
<dbReference type="GO" id="GO:0030246">
    <property type="term" value="F:carbohydrate binding"/>
    <property type="evidence" value="ECO:0007669"/>
    <property type="project" value="InterPro"/>
</dbReference>
<evidence type="ECO:0000256" key="2">
    <source>
        <dbReference type="SAM" id="SignalP"/>
    </source>
</evidence>
<dbReference type="SUPFAM" id="SSF49785">
    <property type="entry name" value="Galactose-binding domain-like"/>
    <property type="match status" value="5"/>
</dbReference>
<dbReference type="OrthoDB" id="5211809at2759"/>
<accession>A0A1Z5JXZ6</accession>
<feature type="domain" description="CBM6" evidence="3">
    <location>
        <begin position="306"/>
        <end position="441"/>
    </location>
</feature>
<sequence length="730" mass="78251">MLKRLLTIALLFPVATAAPWRLRGLVSSGYDTRQIESELSSSASETIKINAGDFIVPNGVVIDESSEGTQNLAKIVTGDRLKFTVDVKMGGRFRLQARISNADNVGSFSVINSETFEIYGEVNALPPTGSWEQWATVRVGDANIPAGVHTLEILIINGGFNLGWFSLNQVSDGTVAASIDTSPGKLLVPATAFAWAEGLTVDPINGNLGESSSGDYVKYEINIPALGVYAIRVQVASLYGHGSFVVKNSETQQIYGRVNNIPQTDGWHSWTTVSVENVTLEAGFLPFEILVVEGGWNMMNFIIERTSIPSASVNSTNTTDDVHILIPSTSMNSSAGVETEAPQIIGNISNTAFMKYNLEVPVTGNYRLDLEVASMNGSGSFLVTNSDTQEIYGSIDSIPATGGWENWTTVSVDDIDLESGIVPLEIVVMEGSFNLLFMSLELNELANNSAGDQSGNTTSANLTSGNSMILATDNVGSDGIVNESPVNGTKTIGSIDTGDTIDYNITVPSAGRYRLDLGVASPLSEGSLMVIDRDTQEVYGQLDSVPNTGDWHTWEKVSIGSVDLPEGMVPLRVVAVVGGWNLNWLSLEPLTADSNQTSVAASIPTSKFFFPASAYDGMKGIELEPSSEGGENVGHIDVGDWVTYQVDLPSGGNYKVEMRVASHMGLGALELVNGRTQSVYGTISVPLTGWWQIYTTISTEIKLPAGSSPLQIRALEAGWNFLWFSLEKTE</sequence>
<evidence type="ECO:0000259" key="3">
    <source>
        <dbReference type="PROSITE" id="PS51175"/>
    </source>
</evidence>
<dbReference type="Gene3D" id="2.60.120.260">
    <property type="entry name" value="Galactose-binding domain-like"/>
    <property type="match status" value="5"/>
</dbReference>
<feature type="domain" description="CBM6" evidence="3">
    <location>
        <begin position="47"/>
        <end position="168"/>
    </location>
</feature>
<dbReference type="AlphaFoldDB" id="A0A1Z5JXZ6"/>
<dbReference type="InterPro" id="IPR008979">
    <property type="entry name" value="Galactose-bd-like_sf"/>
</dbReference>
<protein>
    <recommendedName>
        <fullName evidence="3">CBM6 domain-containing protein</fullName>
    </recommendedName>
</protein>
<dbReference type="EMBL" id="BDSP01000133">
    <property type="protein sequence ID" value="GAX18903.1"/>
    <property type="molecule type" value="Genomic_DNA"/>
</dbReference>
<evidence type="ECO:0000313" key="5">
    <source>
        <dbReference type="Proteomes" id="UP000198406"/>
    </source>
</evidence>
<keyword evidence="5" id="KW-1185">Reference proteome</keyword>
<comment type="caution">
    <text evidence="4">The sequence shown here is derived from an EMBL/GenBank/DDBJ whole genome shotgun (WGS) entry which is preliminary data.</text>
</comment>
<dbReference type="Proteomes" id="UP000198406">
    <property type="component" value="Unassembled WGS sequence"/>
</dbReference>
<feature type="signal peptide" evidence="2">
    <location>
        <begin position="1"/>
        <end position="17"/>
    </location>
</feature>
<keyword evidence="1 2" id="KW-0732">Signal</keyword>
<organism evidence="4 5">
    <name type="scientific">Fistulifera solaris</name>
    <name type="common">Oleaginous diatom</name>
    <dbReference type="NCBI Taxonomy" id="1519565"/>
    <lineage>
        <taxon>Eukaryota</taxon>
        <taxon>Sar</taxon>
        <taxon>Stramenopiles</taxon>
        <taxon>Ochrophyta</taxon>
        <taxon>Bacillariophyta</taxon>
        <taxon>Bacillariophyceae</taxon>
        <taxon>Bacillariophycidae</taxon>
        <taxon>Naviculales</taxon>
        <taxon>Naviculaceae</taxon>
        <taxon>Fistulifera</taxon>
    </lineage>
</organism>
<proteinExistence type="predicted"/>
<dbReference type="Pfam" id="PF03422">
    <property type="entry name" value="CBM_6"/>
    <property type="match status" value="5"/>
</dbReference>
<dbReference type="CDD" id="cd04080">
    <property type="entry name" value="CBM6_cellulase-like"/>
    <property type="match status" value="4"/>
</dbReference>
<dbReference type="InterPro" id="IPR006584">
    <property type="entry name" value="Cellulose-bd_IV"/>
</dbReference>
<feature type="domain" description="CBM6" evidence="3">
    <location>
        <begin position="608"/>
        <end position="727"/>
    </location>
</feature>
<feature type="chain" id="PRO_5012893614" description="CBM6 domain-containing protein" evidence="2">
    <location>
        <begin position="18"/>
        <end position="730"/>
    </location>
</feature>
<reference evidence="4 5" key="1">
    <citation type="journal article" date="2015" name="Plant Cell">
        <title>Oil accumulation by the oleaginous diatom Fistulifera solaris as revealed by the genome and transcriptome.</title>
        <authorList>
            <person name="Tanaka T."/>
            <person name="Maeda Y."/>
            <person name="Veluchamy A."/>
            <person name="Tanaka M."/>
            <person name="Abida H."/>
            <person name="Marechal E."/>
            <person name="Bowler C."/>
            <person name="Muto M."/>
            <person name="Sunaga Y."/>
            <person name="Tanaka M."/>
            <person name="Yoshino T."/>
            <person name="Taniguchi T."/>
            <person name="Fukuda Y."/>
            <person name="Nemoto M."/>
            <person name="Matsumoto M."/>
            <person name="Wong P.S."/>
            <person name="Aburatani S."/>
            <person name="Fujibuchi W."/>
        </authorList>
    </citation>
    <scope>NUCLEOTIDE SEQUENCE [LARGE SCALE GENOMIC DNA]</scope>
    <source>
        <strain evidence="4 5">JPCC DA0580</strain>
    </source>
</reference>
<feature type="domain" description="CBM6" evidence="3">
    <location>
        <begin position="467"/>
        <end position="588"/>
    </location>
</feature>
<dbReference type="InterPro" id="IPR005084">
    <property type="entry name" value="CBM6"/>
</dbReference>
<dbReference type="InParanoid" id="A0A1Z5JXZ6"/>
<dbReference type="PROSITE" id="PS51175">
    <property type="entry name" value="CBM6"/>
    <property type="match status" value="4"/>
</dbReference>
<evidence type="ECO:0000256" key="1">
    <source>
        <dbReference type="ARBA" id="ARBA00022729"/>
    </source>
</evidence>
<evidence type="ECO:0000313" key="4">
    <source>
        <dbReference type="EMBL" id="GAX18903.1"/>
    </source>
</evidence>
<dbReference type="SMART" id="SM00606">
    <property type="entry name" value="CBD_IV"/>
    <property type="match status" value="5"/>
</dbReference>